<evidence type="ECO:0000313" key="2">
    <source>
        <dbReference type="Proteomes" id="UP001320876"/>
    </source>
</evidence>
<protein>
    <submittedName>
        <fullName evidence="1">Uncharacterized protein</fullName>
    </submittedName>
</protein>
<reference evidence="1 2" key="1">
    <citation type="submission" date="2022-10" db="EMBL/GenBank/DDBJ databases">
        <title>Luteolibacter arcticus strain CCTCC AB 2014275, whole genome shotgun sequencing project.</title>
        <authorList>
            <person name="Zhao G."/>
            <person name="Shen L."/>
        </authorList>
    </citation>
    <scope>NUCLEOTIDE SEQUENCE [LARGE SCALE GENOMIC DNA]</scope>
    <source>
        <strain evidence="1 2">CCTCC AB 2014275</strain>
    </source>
</reference>
<proteinExistence type="predicted"/>
<dbReference type="Proteomes" id="UP001320876">
    <property type="component" value="Unassembled WGS sequence"/>
</dbReference>
<comment type="caution">
    <text evidence="1">The sequence shown here is derived from an EMBL/GenBank/DDBJ whole genome shotgun (WGS) entry which is preliminary data.</text>
</comment>
<keyword evidence="2" id="KW-1185">Reference proteome</keyword>
<evidence type="ECO:0000313" key="1">
    <source>
        <dbReference type="EMBL" id="MCW1925097.1"/>
    </source>
</evidence>
<dbReference type="EMBL" id="JAPDDT010000012">
    <property type="protein sequence ID" value="MCW1925097.1"/>
    <property type="molecule type" value="Genomic_DNA"/>
</dbReference>
<dbReference type="RefSeq" id="WP_264489205.1">
    <property type="nucleotide sequence ID" value="NZ_JAPDDT010000012.1"/>
</dbReference>
<sequence>MDVPPTRFSLAVSDIGFSAYDSIIEDLDKEIQGGLRESEKNGIFLGHLAAHLHALATLGEGTGGYATTNLDIADLERRTMAAFQKHMTKHPNALPEEIADEIAFLKSLFARLHALAQ</sequence>
<gene>
    <name evidence="1" type="ORF">OKA05_21225</name>
</gene>
<accession>A0ABT3GNM3</accession>
<name>A0ABT3GNM3_9BACT</name>
<organism evidence="1 2">
    <name type="scientific">Luteolibacter arcticus</name>
    <dbReference type="NCBI Taxonomy" id="1581411"/>
    <lineage>
        <taxon>Bacteria</taxon>
        <taxon>Pseudomonadati</taxon>
        <taxon>Verrucomicrobiota</taxon>
        <taxon>Verrucomicrobiia</taxon>
        <taxon>Verrucomicrobiales</taxon>
        <taxon>Verrucomicrobiaceae</taxon>
        <taxon>Luteolibacter</taxon>
    </lineage>
</organism>